<accession>A0A7T4EG02</accession>
<evidence type="ECO:0000259" key="4">
    <source>
        <dbReference type="PROSITE" id="PS50893"/>
    </source>
</evidence>
<dbReference type="PROSITE" id="PS50893">
    <property type="entry name" value="ABC_TRANSPORTER_2"/>
    <property type="match status" value="1"/>
</dbReference>
<dbReference type="CDD" id="cd03255">
    <property type="entry name" value="ABC_MJ0796_LolCDE_FtsE"/>
    <property type="match status" value="1"/>
</dbReference>
<dbReference type="FunFam" id="3.40.50.300:FF:000032">
    <property type="entry name" value="Export ABC transporter ATP-binding protein"/>
    <property type="match status" value="1"/>
</dbReference>
<evidence type="ECO:0000256" key="1">
    <source>
        <dbReference type="ARBA" id="ARBA00022448"/>
    </source>
</evidence>
<dbReference type="AlphaFoldDB" id="A0A7T4EG02"/>
<dbReference type="Gene3D" id="3.40.50.300">
    <property type="entry name" value="P-loop containing nucleotide triphosphate hydrolases"/>
    <property type="match status" value="1"/>
</dbReference>
<dbReference type="GO" id="GO:0016887">
    <property type="term" value="F:ATP hydrolysis activity"/>
    <property type="evidence" value="ECO:0007669"/>
    <property type="project" value="InterPro"/>
</dbReference>
<sequence>MLKLTNVNKTHETGARAVVALRDVSLSVSPGEFVAIMGPSGSGKSTLLNLAGLLDRPTSGEVFIDGRETSRLSETERAAIRRRDVGFVFQSYNLIPSLTVLENVALPLSFDGNKSARELASQALVDVGIDNLADTYPGLISGGEAQRVAIARALAGPRRLLLADEPTGALDTATGDQVMELLRSRITGDVAGLLITHEPRFAAWADRTIYLRDGMIHDV</sequence>
<dbReference type="InterPro" id="IPR015854">
    <property type="entry name" value="ABC_transpr_LolD-like"/>
</dbReference>
<dbReference type="PANTHER" id="PTHR24220">
    <property type="entry name" value="IMPORT ATP-BINDING PROTEIN"/>
    <property type="match status" value="1"/>
</dbReference>
<evidence type="ECO:0000313" key="5">
    <source>
        <dbReference type="EMBL" id="QQB46685.1"/>
    </source>
</evidence>
<proteinExistence type="predicted"/>
<reference evidence="5 7" key="1">
    <citation type="submission" date="2020-12" db="EMBL/GenBank/DDBJ databases">
        <title>FDA dAtabase for Regulatory Grade micrObial Sequences (FDA-ARGOS): Supporting development and validation of Infectious Disease Dx tests.</title>
        <authorList>
            <person name="Sproer C."/>
            <person name="Gronow S."/>
            <person name="Severitt S."/>
            <person name="Schroder I."/>
            <person name="Tallon L."/>
            <person name="Sadzewicz L."/>
            <person name="Zhao X."/>
            <person name="Boylan J."/>
            <person name="Ott S."/>
            <person name="Bowen H."/>
            <person name="Vavikolanu K."/>
            <person name="Mehta A."/>
            <person name="Aluvathingal J."/>
            <person name="Nadendla S."/>
            <person name="Lowell S."/>
            <person name="Myers T."/>
            <person name="Yan Y."/>
            <person name="Sichtig H."/>
        </authorList>
    </citation>
    <scope>NUCLEOTIDE SEQUENCE [LARGE SCALE GENOMIC DNA]</scope>
    <source>
        <strain evidence="5 7">FDAARGOS_1053</strain>
        <strain evidence="6">FDAARGOS_1191</strain>
    </source>
</reference>
<keyword evidence="3 5" id="KW-0067">ATP-binding</keyword>
<dbReference type="InterPro" id="IPR027417">
    <property type="entry name" value="P-loop_NTPase"/>
</dbReference>
<dbReference type="RefSeq" id="WP_005392804.1">
    <property type="nucleotide sequence ID" value="NZ_CP066007.1"/>
</dbReference>
<dbReference type="GeneID" id="92758975"/>
<dbReference type="OrthoDB" id="9802264at2"/>
<dbReference type="EMBL" id="CP069534">
    <property type="protein sequence ID" value="QRP70830.1"/>
    <property type="molecule type" value="Genomic_DNA"/>
</dbReference>
<evidence type="ECO:0000313" key="6">
    <source>
        <dbReference type="EMBL" id="QRP70830.1"/>
    </source>
</evidence>
<dbReference type="SMART" id="SM00382">
    <property type="entry name" value="AAA"/>
    <property type="match status" value="1"/>
</dbReference>
<dbReference type="Pfam" id="PF00005">
    <property type="entry name" value="ABC_tran"/>
    <property type="match status" value="1"/>
</dbReference>
<dbReference type="GO" id="GO:0022857">
    <property type="term" value="F:transmembrane transporter activity"/>
    <property type="evidence" value="ECO:0007669"/>
    <property type="project" value="TreeGrafter"/>
</dbReference>
<evidence type="ECO:0000313" key="7">
    <source>
        <dbReference type="Proteomes" id="UP000596145"/>
    </source>
</evidence>
<dbReference type="GO" id="GO:0005886">
    <property type="term" value="C:plasma membrane"/>
    <property type="evidence" value="ECO:0007669"/>
    <property type="project" value="TreeGrafter"/>
</dbReference>
<feature type="domain" description="ABC transporter" evidence="4">
    <location>
        <begin position="2"/>
        <end position="219"/>
    </location>
</feature>
<dbReference type="InterPro" id="IPR003439">
    <property type="entry name" value="ABC_transporter-like_ATP-bd"/>
</dbReference>
<keyword evidence="1" id="KW-0813">Transport</keyword>
<dbReference type="PANTHER" id="PTHR24220:SF86">
    <property type="entry name" value="ABC TRANSPORTER ABCH.1"/>
    <property type="match status" value="1"/>
</dbReference>
<dbReference type="InterPro" id="IPR003593">
    <property type="entry name" value="AAA+_ATPase"/>
</dbReference>
<keyword evidence="2" id="KW-0547">Nucleotide-binding</keyword>
<dbReference type="Proteomes" id="UP000617681">
    <property type="component" value="Chromosome"/>
</dbReference>
<dbReference type="Proteomes" id="UP000596145">
    <property type="component" value="Chromosome"/>
</dbReference>
<protein>
    <submittedName>
        <fullName evidence="5">ABC transporter ATP-binding protein</fullName>
    </submittedName>
</protein>
<dbReference type="InterPro" id="IPR017911">
    <property type="entry name" value="MacB-like_ATP-bd"/>
</dbReference>
<dbReference type="GO" id="GO:0005524">
    <property type="term" value="F:ATP binding"/>
    <property type="evidence" value="ECO:0007669"/>
    <property type="project" value="UniProtKB-KW"/>
</dbReference>
<name>A0A7T4EG02_9CORY</name>
<evidence type="ECO:0000256" key="2">
    <source>
        <dbReference type="ARBA" id="ARBA00022741"/>
    </source>
</evidence>
<dbReference type="PROSITE" id="PS00211">
    <property type="entry name" value="ABC_TRANSPORTER_1"/>
    <property type="match status" value="1"/>
</dbReference>
<dbReference type="GO" id="GO:0098796">
    <property type="term" value="C:membrane protein complex"/>
    <property type="evidence" value="ECO:0007669"/>
    <property type="project" value="UniProtKB-ARBA"/>
</dbReference>
<dbReference type="InterPro" id="IPR017871">
    <property type="entry name" value="ABC_transporter-like_CS"/>
</dbReference>
<dbReference type="SUPFAM" id="SSF52540">
    <property type="entry name" value="P-loop containing nucleoside triphosphate hydrolases"/>
    <property type="match status" value="1"/>
</dbReference>
<organism evidence="5 7">
    <name type="scientific">Corynebacterium glucuronolyticum</name>
    <dbReference type="NCBI Taxonomy" id="39791"/>
    <lineage>
        <taxon>Bacteria</taxon>
        <taxon>Bacillati</taxon>
        <taxon>Actinomycetota</taxon>
        <taxon>Actinomycetes</taxon>
        <taxon>Mycobacteriales</taxon>
        <taxon>Corynebacteriaceae</taxon>
        <taxon>Corynebacterium</taxon>
    </lineage>
</organism>
<dbReference type="EMBL" id="CP066007">
    <property type="protein sequence ID" value="QQB46685.1"/>
    <property type="molecule type" value="Genomic_DNA"/>
</dbReference>
<gene>
    <name evidence="5" type="ORF">I6I10_01705</name>
    <name evidence="6" type="ORF">I6J21_01240</name>
</gene>
<evidence type="ECO:0000256" key="3">
    <source>
        <dbReference type="ARBA" id="ARBA00022840"/>
    </source>
</evidence>